<comment type="caution">
    <text evidence="11">The sequence shown here is derived from an EMBL/GenBank/DDBJ whole genome shotgun (WGS) entry which is preliminary data.</text>
</comment>
<protein>
    <recommendedName>
        <fullName evidence="8">Cytidylate kinase</fullName>
        <shortName evidence="8">CK</shortName>
        <ecNumber evidence="8">2.7.4.25</ecNumber>
    </recommendedName>
    <alternativeName>
        <fullName evidence="8">Cytidine monophosphate kinase</fullName>
        <shortName evidence="8">CMP kinase</shortName>
    </alternativeName>
</protein>
<evidence type="ECO:0000256" key="8">
    <source>
        <dbReference type="HAMAP-Rule" id="MF_00238"/>
    </source>
</evidence>
<feature type="domain" description="Cytidylate kinase" evidence="10">
    <location>
        <begin position="36"/>
        <end position="246"/>
    </location>
</feature>
<dbReference type="AlphaFoldDB" id="A0A7Z0GKD5"/>
<sequence length="249" mass="26382">MTAGAADRTVTSASDPLAEDHPTDQSHAHQARRLVVAVDGPSGSGKSSVCRAAARRLRAAYLDTGAMYRAATWYCLDRGVDLDDEGAVALAVEDLPLSLSTDPDHQTVTVGQADVTEAIREARISERVSAIATNREARALLVAAQRRLVDEAGFVVAEGRDITTVVAPDAQVRVLLTASAEVRLARRGLQMGGTQSTEALQRQVLARDAKDSTAVNFTEAADGVAVLDSSDLTFEETVDALVSRVESVR</sequence>
<dbReference type="EC" id="2.7.4.25" evidence="8"/>
<dbReference type="HAMAP" id="MF_00238">
    <property type="entry name" value="Cytidyl_kinase_type1"/>
    <property type="match status" value="1"/>
</dbReference>
<keyword evidence="8" id="KW-0963">Cytoplasm</keyword>
<keyword evidence="2 8" id="KW-0808">Transferase</keyword>
<comment type="similarity">
    <text evidence="1 8">Belongs to the cytidylate kinase family. Type 1 subfamily.</text>
</comment>
<dbReference type="GO" id="GO:0006220">
    <property type="term" value="P:pyrimidine nucleotide metabolic process"/>
    <property type="evidence" value="ECO:0007669"/>
    <property type="project" value="UniProtKB-UniRule"/>
</dbReference>
<keyword evidence="12" id="KW-1185">Reference proteome</keyword>
<dbReference type="Gene3D" id="3.40.50.300">
    <property type="entry name" value="P-loop containing nucleotide triphosphate hydrolases"/>
    <property type="match status" value="1"/>
</dbReference>
<comment type="catalytic activity">
    <reaction evidence="7 8">
        <text>CMP + ATP = CDP + ADP</text>
        <dbReference type="Rhea" id="RHEA:11600"/>
        <dbReference type="ChEBI" id="CHEBI:30616"/>
        <dbReference type="ChEBI" id="CHEBI:58069"/>
        <dbReference type="ChEBI" id="CHEBI:60377"/>
        <dbReference type="ChEBI" id="CHEBI:456216"/>
        <dbReference type="EC" id="2.7.4.25"/>
    </reaction>
</comment>
<dbReference type="GO" id="GO:0036431">
    <property type="term" value="F:dCMP kinase activity"/>
    <property type="evidence" value="ECO:0007669"/>
    <property type="project" value="InterPro"/>
</dbReference>
<dbReference type="Pfam" id="PF02224">
    <property type="entry name" value="Cytidylate_kin"/>
    <property type="match status" value="1"/>
</dbReference>
<feature type="region of interest" description="Disordered" evidence="9">
    <location>
        <begin position="1"/>
        <end position="29"/>
    </location>
</feature>
<comment type="catalytic activity">
    <reaction evidence="6 8">
        <text>dCMP + ATP = dCDP + ADP</text>
        <dbReference type="Rhea" id="RHEA:25094"/>
        <dbReference type="ChEBI" id="CHEBI:30616"/>
        <dbReference type="ChEBI" id="CHEBI:57566"/>
        <dbReference type="ChEBI" id="CHEBI:58593"/>
        <dbReference type="ChEBI" id="CHEBI:456216"/>
        <dbReference type="EC" id="2.7.4.25"/>
    </reaction>
</comment>
<evidence type="ECO:0000313" key="12">
    <source>
        <dbReference type="Proteomes" id="UP000535437"/>
    </source>
</evidence>
<proteinExistence type="inferred from homology"/>
<dbReference type="InterPro" id="IPR027417">
    <property type="entry name" value="P-loop_NTPase"/>
</dbReference>
<dbReference type="NCBIfam" id="TIGR00017">
    <property type="entry name" value="cmk"/>
    <property type="match status" value="1"/>
</dbReference>
<dbReference type="InterPro" id="IPR003136">
    <property type="entry name" value="Cytidylate_kin"/>
</dbReference>
<organism evidence="11 12">
    <name type="scientific">Nesterenkonia xinjiangensis</name>
    <dbReference type="NCBI Taxonomy" id="225327"/>
    <lineage>
        <taxon>Bacteria</taxon>
        <taxon>Bacillati</taxon>
        <taxon>Actinomycetota</taxon>
        <taxon>Actinomycetes</taxon>
        <taxon>Micrococcales</taxon>
        <taxon>Micrococcaceae</taxon>
        <taxon>Nesterenkonia</taxon>
    </lineage>
</organism>
<feature type="compositionally biased region" description="Basic and acidic residues" evidence="9">
    <location>
        <begin position="18"/>
        <end position="27"/>
    </location>
</feature>
<name>A0A7Z0GKD5_9MICC</name>
<dbReference type="SUPFAM" id="SSF52540">
    <property type="entry name" value="P-loop containing nucleoside triphosphate hydrolases"/>
    <property type="match status" value="1"/>
</dbReference>
<evidence type="ECO:0000256" key="1">
    <source>
        <dbReference type="ARBA" id="ARBA00009427"/>
    </source>
</evidence>
<keyword evidence="5 8" id="KW-0067">ATP-binding</keyword>
<keyword evidence="4 8" id="KW-0418">Kinase</keyword>
<dbReference type="InterPro" id="IPR011994">
    <property type="entry name" value="Cytidylate_kinase_dom"/>
</dbReference>
<dbReference type="Proteomes" id="UP000535437">
    <property type="component" value="Unassembled WGS sequence"/>
</dbReference>
<evidence type="ECO:0000256" key="3">
    <source>
        <dbReference type="ARBA" id="ARBA00022741"/>
    </source>
</evidence>
<dbReference type="GO" id="GO:0005737">
    <property type="term" value="C:cytoplasm"/>
    <property type="evidence" value="ECO:0007669"/>
    <property type="project" value="UniProtKB-SubCell"/>
</dbReference>
<evidence type="ECO:0000256" key="2">
    <source>
        <dbReference type="ARBA" id="ARBA00022679"/>
    </source>
</evidence>
<dbReference type="CDD" id="cd02020">
    <property type="entry name" value="CMPK"/>
    <property type="match status" value="1"/>
</dbReference>
<evidence type="ECO:0000256" key="4">
    <source>
        <dbReference type="ARBA" id="ARBA00022777"/>
    </source>
</evidence>
<dbReference type="RefSeq" id="WP_179540303.1">
    <property type="nucleotide sequence ID" value="NZ_BAAALL010000008.1"/>
</dbReference>
<evidence type="ECO:0000313" key="11">
    <source>
        <dbReference type="EMBL" id="NYJ76726.1"/>
    </source>
</evidence>
<evidence type="ECO:0000256" key="9">
    <source>
        <dbReference type="SAM" id="MobiDB-lite"/>
    </source>
</evidence>
<keyword evidence="3 8" id="KW-0547">Nucleotide-binding</keyword>
<gene>
    <name evidence="8" type="primary">cmk</name>
    <name evidence="11" type="ORF">HNR09_000137</name>
</gene>
<feature type="binding site" evidence="8">
    <location>
        <begin position="40"/>
        <end position="48"/>
    </location>
    <ligand>
        <name>ATP</name>
        <dbReference type="ChEBI" id="CHEBI:30616"/>
    </ligand>
</feature>
<dbReference type="GO" id="GO:0005524">
    <property type="term" value="F:ATP binding"/>
    <property type="evidence" value="ECO:0007669"/>
    <property type="project" value="UniProtKB-UniRule"/>
</dbReference>
<reference evidence="11 12" key="1">
    <citation type="submission" date="2020-07" db="EMBL/GenBank/DDBJ databases">
        <title>Sequencing the genomes of 1000 actinobacteria strains.</title>
        <authorList>
            <person name="Klenk H.-P."/>
        </authorList>
    </citation>
    <scope>NUCLEOTIDE SEQUENCE [LARGE SCALE GENOMIC DNA]</scope>
    <source>
        <strain evidence="11 12">DSM 15475</strain>
    </source>
</reference>
<evidence type="ECO:0000256" key="5">
    <source>
        <dbReference type="ARBA" id="ARBA00022840"/>
    </source>
</evidence>
<dbReference type="EMBL" id="JACCFY010000001">
    <property type="protein sequence ID" value="NYJ76726.1"/>
    <property type="molecule type" value="Genomic_DNA"/>
</dbReference>
<evidence type="ECO:0000256" key="7">
    <source>
        <dbReference type="ARBA" id="ARBA00048478"/>
    </source>
</evidence>
<evidence type="ECO:0000256" key="6">
    <source>
        <dbReference type="ARBA" id="ARBA00047615"/>
    </source>
</evidence>
<accession>A0A7Z0GKD5</accession>
<comment type="subcellular location">
    <subcellularLocation>
        <location evidence="8">Cytoplasm</location>
    </subcellularLocation>
</comment>
<evidence type="ECO:0000259" key="10">
    <source>
        <dbReference type="Pfam" id="PF02224"/>
    </source>
</evidence>